<dbReference type="InterPro" id="IPR011990">
    <property type="entry name" value="TPR-like_helical_dom_sf"/>
</dbReference>
<evidence type="ECO:0000256" key="1">
    <source>
        <dbReference type="ARBA" id="ARBA00022737"/>
    </source>
</evidence>
<evidence type="ECO:0000256" key="2">
    <source>
        <dbReference type="PROSITE-ProRule" id="PRU00708"/>
    </source>
</evidence>
<gene>
    <name evidence="4" type="ORF">Ahy_A01g004472</name>
</gene>
<name>A0A445EW71_ARAHY</name>
<feature type="repeat" description="PPR" evidence="2">
    <location>
        <begin position="46"/>
        <end position="80"/>
    </location>
</feature>
<reference evidence="4 5" key="1">
    <citation type="submission" date="2019-01" db="EMBL/GenBank/DDBJ databases">
        <title>Sequencing of cultivated peanut Arachis hypogaea provides insights into genome evolution and oil improvement.</title>
        <authorList>
            <person name="Chen X."/>
        </authorList>
    </citation>
    <scope>NUCLEOTIDE SEQUENCE [LARGE SCALE GENOMIC DNA]</scope>
    <source>
        <strain evidence="5">cv. Fuhuasheng</strain>
        <tissue evidence="4">Leaves</tissue>
    </source>
</reference>
<accession>A0A445EW71</accession>
<dbReference type="InterPro" id="IPR002885">
    <property type="entry name" value="PPR_rpt"/>
</dbReference>
<keyword evidence="3" id="KW-0812">Transmembrane</keyword>
<dbReference type="Pfam" id="PF13041">
    <property type="entry name" value="PPR_2"/>
    <property type="match status" value="1"/>
</dbReference>
<evidence type="ECO:0008006" key="6">
    <source>
        <dbReference type="Google" id="ProtNLM"/>
    </source>
</evidence>
<dbReference type="Pfam" id="PF01535">
    <property type="entry name" value="PPR"/>
    <property type="match status" value="1"/>
</dbReference>
<keyword evidence="3" id="KW-1133">Transmembrane helix</keyword>
<feature type="transmembrane region" description="Helical" evidence="3">
    <location>
        <begin position="104"/>
        <end position="121"/>
    </location>
</feature>
<keyword evidence="3" id="KW-0472">Membrane</keyword>
<organism evidence="4 5">
    <name type="scientific">Arachis hypogaea</name>
    <name type="common">Peanut</name>
    <dbReference type="NCBI Taxonomy" id="3818"/>
    <lineage>
        <taxon>Eukaryota</taxon>
        <taxon>Viridiplantae</taxon>
        <taxon>Streptophyta</taxon>
        <taxon>Embryophyta</taxon>
        <taxon>Tracheophyta</taxon>
        <taxon>Spermatophyta</taxon>
        <taxon>Magnoliopsida</taxon>
        <taxon>eudicotyledons</taxon>
        <taxon>Gunneridae</taxon>
        <taxon>Pentapetalae</taxon>
        <taxon>rosids</taxon>
        <taxon>fabids</taxon>
        <taxon>Fabales</taxon>
        <taxon>Fabaceae</taxon>
        <taxon>Papilionoideae</taxon>
        <taxon>50 kb inversion clade</taxon>
        <taxon>dalbergioids sensu lato</taxon>
        <taxon>Dalbergieae</taxon>
        <taxon>Pterocarpus clade</taxon>
        <taxon>Arachis</taxon>
    </lineage>
</organism>
<dbReference type="EMBL" id="SDMP01000001">
    <property type="protein sequence ID" value="RYR79664.1"/>
    <property type="molecule type" value="Genomic_DNA"/>
</dbReference>
<dbReference type="PANTHER" id="PTHR47493:SF3">
    <property type="entry name" value="PENTACOTRIPEPTIDE-REPEAT REGION OF PRORP DOMAIN-CONTAINING PROTEIN"/>
    <property type="match status" value="1"/>
</dbReference>
<dbReference type="Proteomes" id="UP000289738">
    <property type="component" value="Chromosome A01"/>
</dbReference>
<sequence>MWKNIEKLRISELKYNKIISLLVEGGMMEGAMSILQEMKIHGLKPSLDTYNPIIHGFSREGKFGEALCFLDEMKEFDLEPDTETYDGLIRAYGKFKMYDEIGKCKDGVAVVLVLLALFVIAG</sequence>
<protein>
    <recommendedName>
        <fullName evidence="6">Pentatricopeptide repeat-containing protein</fullName>
    </recommendedName>
</protein>
<dbReference type="NCBIfam" id="TIGR00756">
    <property type="entry name" value="PPR"/>
    <property type="match status" value="2"/>
</dbReference>
<keyword evidence="1" id="KW-0677">Repeat</keyword>
<keyword evidence="5" id="KW-1185">Reference proteome</keyword>
<comment type="caution">
    <text evidence="4">The sequence shown here is derived from an EMBL/GenBank/DDBJ whole genome shotgun (WGS) entry which is preliminary data.</text>
</comment>
<dbReference type="PROSITE" id="PS51375">
    <property type="entry name" value="PPR"/>
    <property type="match status" value="2"/>
</dbReference>
<evidence type="ECO:0000256" key="3">
    <source>
        <dbReference type="SAM" id="Phobius"/>
    </source>
</evidence>
<feature type="repeat" description="PPR" evidence="2">
    <location>
        <begin position="11"/>
        <end position="45"/>
    </location>
</feature>
<dbReference type="PANTHER" id="PTHR47493">
    <property type="entry name" value="OS08G0520200 PROTEIN"/>
    <property type="match status" value="1"/>
</dbReference>
<dbReference type="Gene3D" id="1.25.40.10">
    <property type="entry name" value="Tetratricopeptide repeat domain"/>
    <property type="match status" value="1"/>
</dbReference>
<evidence type="ECO:0000313" key="5">
    <source>
        <dbReference type="Proteomes" id="UP000289738"/>
    </source>
</evidence>
<evidence type="ECO:0000313" key="4">
    <source>
        <dbReference type="EMBL" id="RYR79664.1"/>
    </source>
</evidence>
<proteinExistence type="predicted"/>
<dbReference type="AlphaFoldDB" id="A0A445EW71"/>